<dbReference type="GO" id="GO:0005960">
    <property type="term" value="C:glycine cleavage complex"/>
    <property type="evidence" value="ECO:0007669"/>
    <property type="project" value="InterPro"/>
</dbReference>
<dbReference type="Pfam" id="PF08669">
    <property type="entry name" value="GCV_T_C"/>
    <property type="match status" value="1"/>
</dbReference>
<comment type="function">
    <text evidence="5">The glycine cleavage system catalyzes the degradation of glycine.</text>
</comment>
<evidence type="ECO:0000256" key="2">
    <source>
        <dbReference type="ARBA" id="ARBA00022576"/>
    </source>
</evidence>
<evidence type="ECO:0000256" key="6">
    <source>
        <dbReference type="PIRSR" id="PIRSR006487-1"/>
    </source>
</evidence>
<dbReference type="PANTHER" id="PTHR43757">
    <property type="entry name" value="AMINOMETHYLTRANSFERASE"/>
    <property type="match status" value="1"/>
</dbReference>
<evidence type="ECO:0000313" key="9">
    <source>
        <dbReference type="EMBL" id="RLE53023.1"/>
    </source>
</evidence>
<dbReference type="NCBIfam" id="NF001567">
    <property type="entry name" value="PRK00389.1"/>
    <property type="match status" value="1"/>
</dbReference>
<dbReference type="PANTHER" id="PTHR43757:SF2">
    <property type="entry name" value="AMINOMETHYLTRANSFERASE, MITOCHONDRIAL"/>
    <property type="match status" value="1"/>
</dbReference>
<dbReference type="Pfam" id="PF01571">
    <property type="entry name" value="GCV_T"/>
    <property type="match status" value="1"/>
</dbReference>
<comment type="catalytic activity">
    <reaction evidence="4 5">
        <text>N(6)-[(R)-S(8)-aminomethyldihydrolipoyl]-L-lysyl-[protein] + (6S)-5,6,7,8-tetrahydrofolate = N(6)-[(R)-dihydrolipoyl]-L-lysyl-[protein] + (6R)-5,10-methylene-5,6,7,8-tetrahydrofolate + NH4(+)</text>
        <dbReference type="Rhea" id="RHEA:16945"/>
        <dbReference type="Rhea" id="RHEA-COMP:10475"/>
        <dbReference type="Rhea" id="RHEA-COMP:10492"/>
        <dbReference type="ChEBI" id="CHEBI:15636"/>
        <dbReference type="ChEBI" id="CHEBI:28938"/>
        <dbReference type="ChEBI" id="CHEBI:57453"/>
        <dbReference type="ChEBI" id="CHEBI:83100"/>
        <dbReference type="ChEBI" id="CHEBI:83143"/>
        <dbReference type="EC" id="2.1.2.10"/>
    </reaction>
</comment>
<dbReference type="GO" id="GO:0019464">
    <property type="term" value="P:glycine decarboxylation via glycine cleavage system"/>
    <property type="evidence" value="ECO:0007669"/>
    <property type="project" value="UniProtKB-UniRule"/>
</dbReference>
<dbReference type="InterPro" id="IPR013977">
    <property type="entry name" value="GcvT_C"/>
</dbReference>
<dbReference type="SUPFAM" id="SSF103025">
    <property type="entry name" value="Folate-binding domain"/>
    <property type="match status" value="1"/>
</dbReference>
<organism evidence="9 10">
    <name type="scientific">Thermoproteota archaeon</name>
    <dbReference type="NCBI Taxonomy" id="2056631"/>
    <lineage>
        <taxon>Archaea</taxon>
        <taxon>Thermoproteota</taxon>
    </lineage>
</organism>
<dbReference type="GO" id="GO:0032259">
    <property type="term" value="P:methylation"/>
    <property type="evidence" value="ECO:0007669"/>
    <property type="project" value="UniProtKB-KW"/>
</dbReference>
<feature type="domain" description="GCVT N-terminal" evidence="7">
    <location>
        <begin position="9"/>
        <end position="270"/>
    </location>
</feature>
<keyword evidence="2 5" id="KW-0032">Aminotransferase</keyword>
<dbReference type="Proteomes" id="UP000272051">
    <property type="component" value="Unassembled WGS sequence"/>
</dbReference>
<dbReference type="EMBL" id="QMQX01000025">
    <property type="protein sequence ID" value="RLE53023.1"/>
    <property type="molecule type" value="Genomic_DNA"/>
</dbReference>
<dbReference type="Gene3D" id="3.30.70.1400">
    <property type="entry name" value="Aminomethyltransferase beta-barrel domains"/>
    <property type="match status" value="1"/>
</dbReference>
<dbReference type="PIRSF" id="PIRSF006487">
    <property type="entry name" value="GcvT"/>
    <property type="match status" value="1"/>
</dbReference>
<keyword evidence="3 5" id="KW-0808">Transferase</keyword>
<dbReference type="FunFam" id="3.30.70.1400:FF:000001">
    <property type="entry name" value="Aminomethyltransferase"/>
    <property type="match status" value="1"/>
</dbReference>
<dbReference type="GO" id="GO:0004047">
    <property type="term" value="F:aminomethyltransferase activity"/>
    <property type="evidence" value="ECO:0007669"/>
    <property type="project" value="UniProtKB-UniRule"/>
</dbReference>
<dbReference type="InterPro" id="IPR029043">
    <property type="entry name" value="GcvT/YgfZ_C"/>
</dbReference>
<evidence type="ECO:0000256" key="4">
    <source>
        <dbReference type="ARBA" id="ARBA00047665"/>
    </source>
</evidence>
<dbReference type="InterPro" id="IPR028896">
    <property type="entry name" value="GcvT/YgfZ/DmdA"/>
</dbReference>
<evidence type="ECO:0000256" key="1">
    <source>
        <dbReference type="ARBA" id="ARBA00008609"/>
    </source>
</evidence>
<dbReference type="SUPFAM" id="SSF101790">
    <property type="entry name" value="Aminomethyltransferase beta-barrel domain"/>
    <property type="match status" value="1"/>
</dbReference>
<proteinExistence type="inferred from homology"/>
<dbReference type="Gene3D" id="2.40.30.110">
    <property type="entry name" value="Aminomethyltransferase beta-barrel domains"/>
    <property type="match status" value="1"/>
</dbReference>
<evidence type="ECO:0000256" key="3">
    <source>
        <dbReference type="ARBA" id="ARBA00022679"/>
    </source>
</evidence>
<evidence type="ECO:0000259" key="7">
    <source>
        <dbReference type="Pfam" id="PF01571"/>
    </source>
</evidence>
<dbReference type="InterPro" id="IPR027266">
    <property type="entry name" value="TrmE/GcvT-like"/>
</dbReference>
<reference evidence="9 10" key="1">
    <citation type="submission" date="2018-06" db="EMBL/GenBank/DDBJ databases">
        <title>Extensive metabolic versatility and redundancy in microbially diverse, dynamic hydrothermal sediments.</title>
        <authorList>
            <person name="Dombrowski N."/>
            <person name="Teske A."/>
            <person name="Baker B.J."/>
        </authorList>
    </citation>
    <scope>NUCLEOTIDE SEQUENCE [LARGE SCALE GENOMIC DNA]</scope>
    <source>
        <strain evidence="9">B34_G17</strain>
    </source>
</reference>
<dbReference type="Gene3D" id="4.10.1250.10">
    <property type="entry name" value="Aminomethyltransferase fragment"/>
    <property type="match status" value="1"/>
</dbReference>
<feature type="domain" description="Aminomethyltransferase C-terminal" evidence="8">
    <location>
        <begin position="291"/>
        <end position="367"/>
    </location>
</feature>
<dbReference type="GO" id="GO:0008483">
    <property type="term" value="F:transaminase activity"/>
    <property type="evidence" value="ECO:0007669"/>
    <property type="project" value="UniProtKB-KW"/>
</dbReference>
<dbReference type="AlphaFoldDB" id="A0A497F039"/>
<accession>A0A497F039</accession>
<evidence type="ECO:0000313" key="10">
    <source>
        <dbReference type="Proteomes" id="UP000272051"/>
    </source>
</evidence>
<evidence type="ECO:0000256" key="5">
    <source>
        <dbReference type="HAMAP-Rule" id="MF_00259"/>
    </source>
</evidence>
<dbReference type="Gene3D" id="3.30.1360.120">
    <property type="entry name" value="Probable tRNA modification gtpase trme, domain 1"/>
    <property type="match status" value="1"/>
</dbReference>
<dbReference type="GO" id="GO:0008168">
    <property type="term" value="F:methyltransferase activity"/>
    <property type="evidence" value="ECO:0007669"/>
    <property type="project" value="UniProtKB-KW"/>
</dbReference>
<sequence>MATPTHLLKLYKAMGAHVAEYAGWLTPLWFEGVMSEHLAVRESVGLFDVSHMGRFLITGDDSARFLDYVTTMDVLNMGYNAARYGYILNEKGGIKDDVIVYRVDKSKFRLVCNAVNRGKIFKWLIERAREFADVKVEDVTFSSVMLAVQGPKAEKVLQKICKDDLSSIGWYKHIETEIGEQRCYLSRTGYTGEDGFEIILLKTPSEICEAGEKLWTAIYEAGKEFGLKPCGLGARDSLRIEAGLPLYGNELSEDITPLEVRGYAFIKFEKGDFIGKKALLEIDRKGLEKVRIGVKMVEQGIPRSGFKILKDDVEIGWVSSGTYSPLIRNGIGLGFVKTRYAVFDSPVFVNIRGRNVKARLCNWPFYDTLKYGRLRASK</sequence>
<evidence type="ECO:0000259" key="8">
    <source>
        <dbReference type="Pfam" id="PF08669"/>
    </source>
</evidence>
<dbReference type="NCBIfam" id="TIGR00528">
    <property type="entry name" value="gcvT"/>
    <property type="match status" value="1"/>
</dbReference>
<dbReference type="EC" id="2.1.2.10" evidence="5"/>
<dbReference type="InterPro" id="IPR006223">
    <property type="entry name" value="GcvT"/>
</dbReference>
<comment type="subunit">
    <text evidence="5">The glycine cleavage system is composed of four proteins: P, T, L and H.</text>
</comment>
<dbReference type="HAMAP" id="MF_00259">
    <property type="entry name" value="GcvT"/>
    <property type="match status" value="1"/>
</dbReference>
<name>A0A497F039_9CREN</name>
<protein>
    <recommendedName>
        <fullName evidence="5">Probable aminomethyltransferase</fullName>
        <ecNumber evidence="5">2.1.2.10</ecNumber>
    </recommendedName>
    <alternativeName>
        <fullName evidence="5">Glycine cleavage system T protein</fullName>
    </alternativeName>
</protein>
<dbReference type="InterPro" id="IPR006222">
    <property type="entry name" value="GCVT_N"/>
</dbReference>
<dbReference type="InterPro" id="IPR022903">
    <property type="entry name" value="GcvT_bac"/>
</dbReference>
<gene>
    <name evidence="5 9" type="primary">gcvT</name>
    <name evidence="9" type="ORF">DRJ33_02185</name>
</gene>
<comment type="similarity">
    <text evidence="1 5">Belongs to the GcvT family.</text>
</comment>
<feature type="binding site" evidence="6">
    <location>
        <position position="197"/>
    </location>
    <ligand>
        <name>substrate</name>
    </ligand>
</feature>
<comment type="caution">
    <text evidence="9">The sequence shown here is derived from an EMBL/GenBank/DDBJ whole genome shotgun (WGS) entry which is preliminary data.</text>
</comment>